<evidence type="ECO:0000259" key="4">
    <source>
        <dbReference type="PROSITE" id="PS01124"/>
    </source>
</evidence>
<dbReference type="SUPFAM" id="SSF46689">
    <property type="entry name" value="Homeodomain-like"/>
    <property type="match status" value="1"/>
</dbReference>
<dbReference type="SMART" id="SM00342">
    <property type="entry name" value="HTH_ARAC"/>
    <property type="match status" value="1"/>
</dbReference>
<dbReference type="PANTHER" id="PTHR43280:SF2">
    <property type="entry name" value="HTH-TYPE TRANSCRIPTIONAL REGULATOR EXSA"/>
    <property type="match status" value="1"/>
</dbReference>
<keyword evidence="6" id="KW-1185">Reference proteome</keyword>
<dbReference type="InterPro" id="IPR009057">
    <property type="entry name" value="Homeodomain-like_sf"/>
</dbReference>
<dbReference type="Gene3D" id="1.10.10.60">
    <property type="entry name" value="Homeodomain-like"/>
    <property type="match status" value="2"/>
</dbReference>
<dbReference type="PROSITE" id="PS00041">
    <property type="entry name" value="HTH_ARAC_FAMILY_1"/>
    <property type="match status" value="1"/>
</dbReference>
<organism evidence="5 6">
    <name type="scientific">Victivallis lenta</name>
    <dbReference type="NCBI Taxonomy" id="2606640"/>
    <lineage>
        <taxon>Bacteria</taxon>
        <taxon>Pseudomonadati</taxon>
        <taxon>Lentisphaerota</taxon>
        <taxon>Lentisphaeria</taxon>
        <taxon>Victivallales</taxon>
        <taxon>Victivallaceae</taxon>
        <taxon>Victivallis</taxon>
    </lineage>
</organism>
<protein>
    <submittedName>
        <fullName evidence="5">Helix-turn-helix transcriptional regulator</fullName>
    </submittedName>
</protein>
<evidence type="ECO:0000256" key="2">
    <source>
        <dbReference type="ARBA" id="ARBA00023125"/>
    </source>
</evidence>
<dbReference type="InterPro" id="IPR020449">
    <property type="entry name" value="Tscrpt_reg_AraC-type_HTH"/>
</dbReference>
<keyword evidence="1" id="KW-0805">Transcription regulation</keyword>
<gene>
    <name evidence="5" type="ORF">FYJ85_06395</name>
</gene>
<dbReference type="GO" id="GO:0003700">
    <property type="term" value="F:DNA-binding transcription factor activity"/>
    <property type="evidence" value="ECO:0007669"/>
    <property type="project" value="InterPro"/>
</dbReference>
<comment type="caution">
    <text evidence="5">The sequence shown here is derived from an EMBL/GenBank/DDBJ whole genome shotgun (WGS) entry which is preliminary data.</text>
</comment>
<dbReference type="PRINTS" id="PR00032">
    <property type="entry name" value="HTHARAC"/>
</dbReference>
<dbReference type="PANTHER" id="PTHR43280">
    <property type="entry name" value="ARAC-FAMILY TRANSCRIPTIONAL REGULATOR"/>
    <property type="match status" value="1"/>
</dbReference>
<evidence type="ECO:0000256" key="3">
    <source>
        <dbReference type="ARBA" id="ARBA00023163"/>
    </source>
</evidence>
<accession>A0A844G0J1</accession>
<dbReference type="EMBL" id="VUNS01000005">
    <property type="protein sequence ID" value="MST96673.1"/>
    <property type="molecule type" value="Genomic_DNA"/>
</dbReference>
<keyword evidence="2" id="KW-0238">DNA-binding</keyword>
<keyword evidence="3" id="KW-0804">Transcription</keyword>
<evidence type="ECO:0000256" key="1">
    <source>
        <dbReference type="ARBA" id="ARBA00023015"/>
    </source>
</evidence>
<dbReference type="GO" id="GO:0043565">
    <property type="term" value="F:sequence-specific DNA binding"/>
    <property type="evidence" value="ECO:0007669"/>
    <property type="project" value="InterPro"/>
</dbReference>
<name>A0A844G0J1_9BACT</name>
<evidence type="ECO:0000313" key="6">
    <source>
        <dbReference type="Proteomes" id="UP000435649"/>
    </source>
</evidence>
<feature type="domain" description="HTH araC/xylS-type" evidence="4">
    <location>
        <begin position="179"/>
        <end position="276"/>
    </location>
</feature>
<dbReference type="PROSITE" id="PS01124">
    <property type="entry name" value="HTH_ARAC_FAMILY_2"/>
    <property type="match status" value="1"/>
</dbReference>
<dbReference type="InterPro" id="IPR018060">
    <property type="entry name" value="HTH_AraC"/>
</dbReference>
<sequence length="277" mass="31754">MYSSCAEITGHMRRAEELLTGSVHIADPRPLPKSGTFLHPFARFIIPLESRKKITFGSQGREVEAVLEPGDAVFGRPGAWIDEHFELHHRMISVVFYEKFIRYLYIEQLDDSPRNGPDVYFHTLRPPSAAILGAVAAMSHMAPGARAAGCAFRALLTLCVDFLAEEDDRLFTEDDRIWSRLDEWLQLRFYHDIARDDIAAALRIHPAKLSRLMRARTGMSVREYLNSIRLDYAAKLLRDELPVEEISRRCGFSYPAYFIRLFRARYGSTPGAFRNCR</sequence>
<evidence type="ECO:0000313" key="5">
    <source>
        <dbReference type="EMBL" id="MST96673.1"/>
    </source>
</evidence>
<proteinExistence type="predicted"/>
<reference evidence="5 6" key="1">
    <citation type="submission" date="2019-08" db="EMBL/GenBank/DDBJ databases">
        <title>In-depth cultivation of the pig gut microbiome towards novel bacterial diversity and tailored functional studies.</title>
        <authorList>
            <person name="Wylensek D."/>
            <person name="Hitch T.C.A."/>
            <person name="Clavel T."/>
        </authorList>
    </citation>
    <scope>NUCLEOTIDE SEQUENCE [LARGE SCALE GENOMIC DNA]</scope>
    <source>
        <strain evidence="5 6">BBE-744-WT-12</strain>
    </source>
</reference>
<dbReference type="Pfam" id="PF12833">
    <property type="entry name" value="HTH_18"/>
    <property type="match status" value="1"/>
</dbReference>
<dbReference type="RefSeq" id="WP_106052592.1">
    <property type="nucleotide sequence ID" value="NZ_CALXOB010000037.1"/>
</dbReference>
<dbReference type="AlphaFoldDB" id="A0A844G0J1"/>
<dbReference type="InterPro" id="IPR018062">
    <property type="entry name" value="HTH_AraC-typ_CS"/>
</dbReference>
<dbReference type="Proteomes" id="UP000435649">
    <property type="component" value="Unassembled WGS sequence"/>
</dbReference>